<proteinExistence type="predicted"/>
<dbReference type="InterPro" id="IPR006938">
    <property type="entry name" value="DUF624"/>
</dbReference>
<organism evidence="1 2">
    <name type="scientific">Niallia circulans</name>
    <name type="common">Bacillus circulans</name>
    <dbReference type="NCBI Taxonomy" id="1397"/>
    <lineage>
        <taxon>Bacteria</taxon>
        <taxon>Bacillati</taxon>
        <taxon>Bacillota</taxon>
        <taxon>Bacilli</taxon>
        <taxon>Bacillales</taxon>
        <taxon>Bacillaceae</taxon>
        <taxon>Niallia</taxon>
    </lineage>
</organism>
<keyword evidence="2" id="KW-1185">Reference proteome</keyword>
<comment type="caution">
    <text evidence="1">The sequence shown here is derived from an EMBL/GenBank/DDBJ whole genome shotgun (WGS) entry which is preliminary data.</text>
</comment>
<reference evidence="1 2" key="1">
    <citation type="submission" date="2015-05" db="EMBL/GenBank/DDBJ databases">
        <title>Whole genome sequence and identification of bacterial endophytes from Costus igneus.</title>
        <authorList>
            <person name="Lee Y.P."/>
            <person name="Gan H.M."/>
            <person name="Eng W."/>
            <person name="Wheatley M.S."/>
            <person name="Caraballo A."/>
            <person name="Polter S."/>
            <person name="Savka M.A."/>
            <person name="Hudson A.O."/>
        </authorList>
    </citation>
    <scope>NUCLEOTIDE SEQUENCE [LARGE SCALE GENOMIC DNA]</scope>
    <source>
        <strain evidence="1 2">RIT379</strain>
    </source>
</reference>
<evidence type="ECO:0000313" key="1">
    <source>
        <dbReference type="EMBL" id="KLV27019.1"/>
    </source>
</evidence>
<dbReference type="Proteomes" id="UP000036045">
    <property type="component" value="Unassembled WGS sequence"/>
</dbReference>
<evidence type="ECO:0000313" key="2">
    <source>
        <dbReference type="Proteomes" id="UP000036045"/>
    </source>
</evidence>
<dbReference type="OrthoDB" id="2182676at2"/>
<sequence>MVWSNKVMIVLDRLLSVIILNLLWIMGSIIGLGIFGIFPATYALNVLIRKEEFFNDFPSFRKLAKEYFSAYKQNFLKMNGVGIIYFLVLYVLWIDLQLVRGMTVGAAIFYYPVLCFIIYVLATILYTFPIAIYTHGTFKEKAKLVLSLPLLLPLHTVFSLLFLLVLLAVAYKYSIVIPLFLISTYFLCVDKFISGELVKKRIIRGFE</sequence>
<name>A0A0J1IM28_NIACI</name>
<accession>A0A0J1IM28</accession>
<gene>
    <name evidence="1" type="ORF">ABW02_08615</name>
</gene>
<dbReference type="PATRIC" id="fig|1397.4.peg.4896"/>
<dbReference type="EMBL" id="LDPH01000006">
    <property type="protein sequence ID" value="KLV27019.1"/>
    <property type="molecule type" value="Genomic_DNA"/>
</dbReference>
<dbReference type="RefSeq" id="WP_047941560.1">
    <property type="nucleotide sequence ID" value="NZ_CP053989.1"/>
</dbReference>
<dbReference type="GeneID" id="56348834"/>
<protein>
    <submittedName>
        <fullName evidence="1">Uncharacterized protein</fullName>
    </submittedName>
</protein>
<dbReference type="AlphaFoldDB" id="A0A0J1IM28"/>
<dbReference type="Pfam" id="PF04854">
    <property type="entry name" value="DUF624"/>
    <property type="match status" value="1"/>
</dbReference>